<dbReference type="RefSeq" id="WP_095595180.1">
    <property type="nucleotide sequence ID" value="NZ_BMKN01000002.1"/>
</dbReference>
<dbReference type="SUPFAM" id="SSF57863">
    <property type="entry name" value="ArfGap/RecO-like zinc finger"/>
    <property type="match status" value="1"/>
</dbReference>
<evidence type="ECO:0000256" key="4">
    <source>
        <dbReference type="ARBA" id="ARBA00023172"/>
    </source>
</evidence>
<dbReference type="EMBL" id="BMKN01000002">
    <property type="protein sequence ID" value="GGE49026.1"/>
    <property type="molecule type" value="Genomic_DNA"/>
</dbReference>
<evidence type="ECO:0000256" key="2">
    <source>
        <dbReference type="ARBA" id="ARBA00021310"/>
    </source>
</evidence>
<dbReference type="Pfam" id="PF11967">
    <property type="entry name" value="RecO_N"/>
    <property type="match status" value="1"/>
</dbReference>
<dbReference type="HAMAP" id="MF_00201">
    <property type="entry name" value="RecO"/>
    <property type="match status" value="1"/>
</dbReference>
<evidence type="ECO:0000313" key="9">
    <source>
        <dbReference type="EMBL" id="GGE49026.1"/>
    </source>
</evidence>
<protein>
    <recommendedName>
        <fullName evidence="2 7">DNA repair protein RecO</fullName>
    </recommendedName>
    <alternativeName>
        <fullName evidence="6 7">Recombination protein O</fullName>
    </alternativeName>
</protein>
<evidence type="ECO:0000256" key="1">
    <source>
        <dbReference type="ARBA" id="ARBA00007452"/>
    </source>
</evidence>
<comment type="caution">
    <text evidence="9">The sequence shown here is derived from an EMBL/GenBank/DDBJ whole genome shotgun (WGS) entry which is preliminary data.</text>
</comment>
<dbReference type="InterPro" id="IPR003717">
    <property type="entry name" value="RecO"/>
</dbReference>
<dbReference type="SUPFAM" id="SSF50249">
    <property type="entry name" value="Nucleic acid-binding proteins"/>
    <property type="match status" value="1"/>
</dbReference>
<evidence type="ECO:0000256" key="7">
    <source>
        <dbReference type="HAMAP-Rule" id="MF_00201"/>
    </source>
</evidence>
<dbReference type="AlphaFoldDB" id="A0A917EKG8"/>
<dbReference type="GO" id="GO:0006310">
    <property type="term" value="P:DNA recombination"/>
    <property type="evidence" value="ECO:0007669"/>
    <property type="project" value="UniProtKB-UniRule"/>
</dbReference>
<evidence type="ECO:0000256" key="5">
    <source>
        <dbReference type="ARBA" id="ARBA00023204"/>
    </source>
</evidence>
<reference evidence="9" key="2">
    <citation type="submission" date="2020-09" db="EMBL/GenBank/DDBJ databases">
        <authorList>
            <person name="Sun Q."/>
            <person name="Zhou Y."/>
        </authorList>
    </citation>
    <scope>NUCLEOTIDE SEQUENCE</scope>
    <source>
        <strain evidence="9">CGMCC 1.16012</strain>
    </source>
</reference>
<dbReference type="GO" id="GO:0006302">
    <property type="term" value="P:double-strand break repair"/>
    <property type="evidence" value="ECO:0007669"/>
    <property type="project" value="TreeGrafter"/>
</dbReference>
<evidence type="ECO:0000256" key="3">
    <source>
        <dbReference type="ARBA" id="ARBA00022763"/>
    </source>
</evidence>
<keyword evidence="3 7" id="KW-0227">DNA damage</keyword>
<dbReference type="PANTHER" id="PTHR33991">
    <property type="entry name" value="DNA REPAIR PROTEIN RECO"/>
    <property type="match status" value="1"/>
</dbReference>
<evidence type="ECO:0000259" key="8">
    <source>
        <dbReference type="Pfam" id="PF11967"/>
    </source>
</evidence>
<dbReference type="OrthoDB" id="9804792at2"/>
<keyword evidence="4 7" id="KW-0233">DNA recombination</keyword>
<comment type="function">
    <text evidence="7">Involved in DNA repair and RecF pathway recombination.</text>
</comment>
<evidence type="ECO:0000256" key="6">
    <source>
        <dbReference type="ARBA" id="ARBA00033409"/>
    </source>
</evidence>
<proteinExistence type="inferred from homology"/>
<dbReference type="InterPro" id="IPR042242">
    <property type="entry name" value="RecO_C"/>
</dbReference>
<accession>A0A917EKG8</accession>
<dbReference type="GO" id="GO:0043590">
    <property type="term" value="C:bacterial nucleoid"/>
    <property type="evidence" value="ECO:0007669"/>
    <property type="project" value="TreeGrafter"/>
</dbReference>
<dbReference type="InterPro" id="IPR037278">
    <property type="entry name" value="ARFGAP/RecO"/>
</dbReference>
<gene>
    <name evidence="7 9" type="primary">recO</name>
    <name evidence="9" type="ORF">GCM10011517_16100</name>
</gene>
<dbReference type="InterPro" id="IPR012340">
    <property type="entry name" value="NA-bd_OB-fold"/>
</dbReference>
<reference evidence="9" key="1">
    <citation type="journal article" date="2014" name="Int. J. Syst. Evol. Microbiol.">
        <title>Complete genome sequence of Corynebacterium casei LMG S-19264T (=DSM 44701T), isolated from a smear-ripened cheese.</title>
        <authorList>
            <consortium name="US DOE Joint Genome Institute (JGI-PGF)"/>
            <person name="Walter F."/>
            <person name="Albersmeier A."/>
            <person name="Kalinowski J."/>
            <person name="Ruckert C."/>
        </authorList>
    </citation>
    <scope>NUCLEOTIDE SEQUENCE</scope>
    <source>
        <strain evidence="9">CGMCC 1.16012</strain>
    </source>
</reference>
<dbReference type="Pfam" id="PF02565">
    <property type="entry name" value="RecO_C"/>
    <property type="match status" value="1"/>
</dbReference>
<organism evidence="9 10">
    <name type="scientific">Actibacterium pelagium</name>
    <dbReference type="NCBI Taxonomy" id="2029103"/>
    <lineage>
        <taxon>Bacteria</taxon>
        <taxon>Pseudomonadati</taxon>
        <taxon>Pseudomonadota</taxon>
        <taxon>Alphaproteobacteria</taxon>
        <taxon>Rhodobacterales</taxon>
        <taxon>Roseobacteraceae</taxon>
        <taxon>Actibacterium</taxon>
    </lineage>
</organism>
<comment type="similarity">
    <text evidence="1 7">Belongs to the RecO family.</text>
</comment>
<name>A0A917EKG8_9RHOB</name>
<dbReference type="Proteomes" id="UP000606730">
    <property type="component" value="Unassembled WGS sequence"/>
</dbReference>
<keyword evidence="5 7" id="KW-0234">DNA repair</keyword>
<sequence>MDWQDEGVILGVRPHGETSAIVEIFTHGHGRHVGVVRGGVSRKLSPILQPGSQVAATWRARLEEHIGSFTVEPLQSRAGLLSDRDALAGLNALCALLRFALPEREVHPRLYSQTMTVLEMLEGSDFWPLAYLRWEAALLEELGFGLDLATCAVTGTTEGLCYVSPKSGRAVSAEGAGEWGDRLLPLPPELTGAGDGNIGGVLDGLQTTGYFLDTRLAPALGDKHIPEARRRLLERLRRRSE</sequence>
<feature type="domain" description="DNA replication/recombination mediator RecO N-terminal" evidence="8">
    <location>
        <begin position="1"/>
        <end position="76"/>
    </location>
</feature>
<dbReference type="InterPro" id="IPR022572">
    <property type="entry name" value="DNA_rep/recomb_RecO_N"/>
</dbReference>
<dbReference type="PANTHER" id="PTHR33991:SF1">
    <property type="entry name" value="DNA REPAIR PROTEIN RECO"/>
    <property type="match status" value="1"/>
</dbReference>
<dbReference type="NCBIfam" id="TIGR00613">
    <property type="entry name" value="reco"/>
    <property type="match status" value="1"/>
</dbReference>
<keyword evidence="10" id="KW-1185">Reference proteome</keyword>
<dbReference type="Gene3D" id="1.20.1440.120">
    <property type="entry name" value="Recombination protein O, C-terminal domain"/>
    <property type="match status" value="1"/>
</dbReference>
<dbReference type="Gene3D" id="2.40.50.140">
    <property type="entry name" value="Nucleic acid-binding proteins"/>
    <property type="match status" value="1"/>
</dbReference>
<evidence type="ECO:0000313" key="10">
    <source>
        <dbReference type="Proteomes" id="UP000606730"/>
    </source>
</evidence>